<dbReference type="EMBL" id="PXOA01000115">
    <property type="protein sequence ID" value="RFU80323.1"/>
    <property type="molecule type" value="Genomic_DNA"/>
</dbReference>
<dbReference type="AlphaFoldDB" id="A0A395NWF0"/>
<proteinExistence type="predicted"/>
<gene>
    <name evidence="1" type="ORF">TARUN_1871</name>
</gene>
<reference evidence="1 2" key="1">
    <citation type="journal article" date="2018" name="PLoS Pathog.">
        <title>Evolution of structural diversity of trichothecenes, a family of toxins produced by plant pathogenic and entomopathogenic fungi.</title>
        <authorList>
            <person name="Proctor R.H."/>
            <person name="McCormick S.P."/>
            <person name="Kim H.S."/>
            <person name="Cardoza R.E."/>
            <person name="Stanley A.M."/>
            <person name="Lindo L."/>
            <person name="Kelly A."/>
            <person name="Brown D.W."/>
            <person name="Lee T."/>
            <person name="Vaughan M.M."/>
            <person name="Alexander N.J."/>
            <person name="Busman M."/>
            <person name="Gutierrez S."/>
        </authorList>
    </citation>
    <scope>NUCLEOTIDE SEQUENCE [LARGE SCALE GENOMIC DNA]</scope>
    <source>
        <strain evidence="1 2">IBT 40837</strain>
    </source>
</reference>
<comment type="caution">
    <text evidence="1">The sequence shown here is derived from an EMBL/GenBank/DDBJ whole genome shotgun (WGS) entry which is preliminary data.</text>
</comment>
<sequence>MGGGCAAEVVTGAGQVLEPPRALLLQVQHGARYTYCLRHGALPGASTGKAPLAPYLYPAAHVCRVPNPCTVQTPLVPVRFEGRVPIARPPTQNRAKLGTQRRSTVGASSLRCSGNQGLASWEAPWPSAASHWIAADPPPLRLTCAVRAKPSRLWANPWAVHPPTAAKAGRVFYLDASTGQKTQLLFESFTFAVQ</sequence>
<evidence type="ECO:0000313" key="2">
    <source>
        <dbReference type="Proteomes" id="UP000266272"/>
    </source>
</evidence>
<dbReference type="Proteomes" id="UP000266272">
    <property type="component" value="Unassembled WGS sequence"/>
</dbReference>
<evidence type="ECO:0000313" key="1">
    <source>
        <dbReference type="EMBL" id="RFU80323.1"/>
    </source>
</evidence>
<keyword evidence="2" id="KW-1185">Reference proteome</keyword>
<name>A0A395NWF0_TRIAR</name>
<organism evidence="1 2">
    <name type="scientific">Trichoderma arundinaceum</name>
    <dbReference type="NCBI Taxonomy" id="490622"/>
    <lineage>
        <taxon>Eukaryota</taxon>
        <taxon>Fungi</taxon>
        <taxon>Dikarya</taxon>
        <taxon>Ascomycota</taxon>
        <taxon>Pezizomycotina</taxon>
        <taxon>Sordariomycetes</taxon>
        <taxon>Hypocreomycetidae</taxon>
        <taxon>Hypocreales</taxon>
        <taxon>Hypocreaceae</taxon>
        <taxon>Trichoderma</taxon>
    </lineage>
</organism>
<protein>
    <submittedName>
        <fullName evidence="1">Uncharacterized protein</fullName>
    </submittedName>
</protein>
<accession>A0A395NWF0</accession>